<dbReference type="EMBL" id="MCFA01000041">
    <property type="protein sequence ID" value="ORY13531.1"/>
    <property type="molecule type" value="Genomic_DNA"/>
</dbReference>
<name>A0A1Y1ZTH0_9PLEO</name>
<evidence type="ECO:0000313" key="1">
    <source>
        <dbReference type="EMBL" id="ORY13531.1"/>
    </source>
</evidence>
<proteinExistence type="predicted"/>
<dbReference type="AlphaFoldDB" id="A0A1Y1ZTH0"/>
<protein>
    <submittedName>
        <fullName evidence="1">Uncharacterized protein</fullName>
    </submittedName>
</protein>
<gene>
    <name evidence="1" type="ORF">BCR34DRAFT_265556</name>
</gene>
<accession>A0A1Y1ZTH0</accession>
<sequence length="71" mass="8177">MSTSWKEFARANRIVEMILRFLFGVLLECWRRLSASRIGRFGSISSVSRTFSRCSHAKAKQVRAQLPPVFT</sequence>
<comment type="caution">
    <text evidence="1">The sequence shown here is derived from an EMBL/GenBank/DDBJ whole genome shotgun (WGS) entry which is preliminary data.</text>
</comment>
<evidence type="ECO:0000313" key="2">
    <source>
        <dbReference type="Proteomes" id="UP000193144"/>
    </source>
</evidence>
<organism evidence="1 2">
    <name type="scientific">Clohesyomyces aquaticus</name>
    <dbReference type="NCBI Taxonomy" id="1231657"/>
    <lineage>
        <taxon>Eukaryota</taxon>
        <taxon>Fungi</taxon>
        <taxon>Dikarya</taxon>
        <taxon>Ascomycota</taxon>
        <taxon>Pezizomycotina</taxon>
        <taxon>Dothideomycetes</taxon>
        <taxon>Pleosporomycetidae</taxon>
        <taxon>Pleosporales</taxon>
        <taxon>Lindgomycetaceae</taxon>
        <taxon>Clohesyomyces</taxon>
    </lineage>
</organism>
<keyword evidence="2" id="KW-1185">Reference proteome</keyword>
<dbReference type="Proteomes" id="UP000193144">
    <property type="component" value="Unassembled WGS sequence"/>
</dbReference>
<reference evidence="1 2" key="1">
    <citation type="submission" date="2016-07" db="EMBL/GenBank/DDBJ databases">
        <title>Pervasive Adenine N6-methylation of Active Genes in Fungi.</title>
        <authorList>
            <consortium name="DOE Joint Genome Institute"/>
            <person name="Mondo S.J."/>
            <person name="Dannebaum R.O."/>
            <person name="Kuo R.C."/>
            <person name="Labutti K."/>
            <person name="Haridas S."/>
            <person name="Kuo A."/>
            <person name="Salamov A."/>
            <person name="Ahrendt S.R."/>
            <person name="Lipzen A."/>
            <person name="Sullivan W."/>
            <person name="Andreopoulos W.B."/>
            <person name="Clum A."/>
            <person name="Lindquist E."/>
            <person name="Daum C."/>
            <person name="Ramamoorthy G.K."/>
            <person name="Gryganskyi A."/>
            <person name="Culley D."/>
            <person name="Magnuson J.K."/>
            <person name="James T.Y."/>
            <person name="O'Malley M.A."/>
            <person name="Stajich J.E."/>
            <person name="Spatafora J.W."/>
            <person name="Visel A."/>
            <person name="Grigoriev I.V."/>
        </authorList>
    </citation>
    <scope>NUCLEOTIDE SEQUENCE [LARGE SCALE GENOMIC DNA]</scope>
    <source>
        <strain evidence="1 2">CBS 115471</strain>
    </source>
</reference>